<dbReference type="Proteomes" id="UP000649328">
    <property type="component" value="Unassembled WGS sequence"/>
</dbReference>
<dbReference type="PANTHER" id="PTHR31308:SF5">
    <property type="entry name" value="ERGOSTERYL-BETA-GLUCOSIDASE"/>
    <property type="match status" value="1"/>
</dbReference>
<dbReference type="GO" id="GO:1904462">
    <property type="term" value="P:ergosteryl 3-beta-D-glucoside catabolic process"/>
    <property type="evidence" value="ECO:0007669"/>
    <property type="project" value="TreeGrafter"/>
</dbReference>
<proteinExistence type="predicted"/>
<organism evidence="1 2">
    <name type="scientific">Metschnikowia pulcherrima</name>
    <dbReference type="NCBI Taxonomy" id="27326"/>
    <lineage>
        <taxon>Eukaryota</taxon>
        <taxon>Fungi</taxon>
        <taxon>Dikarya</taxon>
        <taxon>Ascomycota</taxon>
        <taxon>Saccharomycotina</taxon>
        <taxon>Pichiomycetes</taxon>
        <taxon>Metschnikowiaceae</taxon>
        <taxon>Metschnikowia</taxon>
    </lineage>
</organism>
<dbReference type="GO" id="GO:0050295">
    <property type="term" value="F:steryl-beta-glucosidase activity"/>
    <property type="evidence" value="ECO:0007669"/>
    <property type="project" value="TreeGrafter"/>
</dbReference>
<reference evidence="1" key="1">
    <citation type="submission" date="2020-10" db="EMBL/GenBank/DDBJ databases">
        <title>The Whole-Genome Sequence of Metschnikowia persimmonesis, a Novel Endophytic Yeast Species Isolated from Medicinal Plant Diospyros kaki Thumb.</title>
        <authorList>
            <person name="Rahmat E."/>
            <person name="Kang Y."/>
        </authorList>
    </citation>
    <scope>NUCLEOTIDE SEQUENCE</scope>
    <source>
        <strain evidence="1">KIOM G15050</strain>
    </source>
</reference>
<gene>
    <name evidence="1" type="ORF">HF325_001961</name>
</gene>
<evidence type="ECO:0000313" key="2">
    <source>
        <dbReference type="Proteomes" id="UP000649328"/>
    </source>
</evidence>
<accession>A0A8H7LE57</accession>
<dbReference type="InterPro" id="IPR052066">
    <property type="entry name" value="Glycosphingolipid_Hydrolases"/>
</dbReference>
<comment type="caution">
    <text evidence="1">The sequence shown here is derived from an EMBL/GenBank/DDBJ whole genome shotgun (WGS) entry which is preliminary data.</text>
</comment>
<protein>
    <submittedName>
        <fullName evidence="1">Uncharacterized protein</fullName>
    </submittedName>
</protein>
<dbReference type="AlphaFoldDB" id="A0A8H7LE57"/>
<dbReference type="EMBL" id="JACBPP010000002">
    <property type="protein sequence ID" value="KAF8004513.1"/>
    <property type="molecule type" value="Genomic_DNA"/>
</dbReference>
<dbReference type="PANTHER" id="PTHR31308">
    <property type="match status" value="1"/>
</dbReference>
<keyword evidence="2" id="KW-1185">Reference proteome</keyword>
<evidence type="ECO:0000313" key="1">
    <source>
        <dbReference type="EMBL" id="KAF8004513.1"/>
    </source>
</evidence>
<sequence length="89" mass="9590">MLENGSLVGFELLNEPNCGLVGSSNLAVIPPTQHLRIGSTPTVYDCFRLGMGLPVEMDNFRIAITGPQKDGRVIVDPRGQSAWLSPARP</sequence>
<name>A0A8H7LE57_9ASCO</name>